<evidence type="ECO:0000313" key="2">
    <source>
        <dbReference type="EMBL" id="CAG8703799.1"/>
    </source>
</evidence>
<proteinExistence type="predicted"/>
<dbReference type="OrthoDB" id="10538629at2759"/>
<sequence>MTIPYVLKSVVEIGIFYKVTTHAYKFTVSKWKNVRIPFTSFKFALKWAPRIAGLILGAVISSVIDIGIKLMIDAIFGAIKKQKMQEYIKECRAPRIELHHDIMVLKLLIFEIQGFITGLDYMKKKSKEELQEMIETLYRKCNEKVKEIDYEKAAKELEEIDKQRGSWTNEDGDGILRVDINDK</sequence>
<name>A0A9N9HT48_9GLOM</name>
<dbReference type="Proteomes" id="UP000789405">
    <property type="component" value="Unassembled WGS sequence"/>
</dbReference>
<feature type="coiled-coil region" evidence="1">
    <location>
        <begin position="127"/>
        <end position="170"/>
    </location>
</feature>
<accession>A0A9N9HT48</accession>
<organism evidence="2 3">
    <name type="scientific">Dentiscutata erythropus</name>
    <dbReference type="NCBI Taxonomy" id="1348616"/>
    <lineage>
        <taxon>Eukaryota</taxon>
        <taxon>Fungi</taxon>
        <taxon>Fungi incertae sedis</taxon>
        <taxon>Mucoromycota</taxon>
        <taxon>Glomeromycotina</taxon>
        <taxon>Glomeromycetes</taxon>
        <taxon>Diversisporales</taxon>
        <taxon>Gigasporaceae</taxon>
        <taxon>Dentiscutata</taxon>
    </lineage>
</organism>
<keyword evidence="3" id="KW-1185">Reference proteome</keyword>
<keyword evidence="1" id="KW-0175">Coiled coil</keyword>
<dbReference type="EMBL" id="CAJVPY010009018">
    <property type="protein sequence ID" value="CAG8703799.1"/>
    <property type="molecule type" value="Genomic_DNA"/>
</dbReference>
<protein>
    <submittedName>
        <fullName evidence="2">27540_t:CDS:1</fullName>
    </submittedName>
</protein>
<reference evidence="2" key="1">
    <citation type="submission" date="2021-06" db="EMBL/GenBank/DDBJ databases">
        <authorList>
            <person name="Kallberg Y."/>
            <person name="Tangrot J."/>
            <person name="Rosling A."/>
        </authorList>
    </citation>
    <scope>NUCLEOTIDE SEQUENCE</scope>
    <source>
        <strain evidence="2">MA453B</strain>
    </source>
</reference>
<gene>
    <name evidence="2" type="ORF">DERYTH_LOCUS13157</name>
</gene>
<evidence type="ECO:0000256" key="1">
    <source>
        <dbReference type="SAM" id="Coils"/>
    </source>
</evidence>
<dbReference type="AlphaFoldDB" id="A0A9N9HT48"/>
<comment type="caution">
    <text evidence="2">The sequence shown here is derived from an EMBL/GenBank/DDBJ whole genome shotgun (WGS) entry which is preliminary data.</text>
</comment>
<evidence type="ECO:0000313" key="3">
    <source>
        <dbReference type="Proteomes" id="UP000789405"/>
    </source>
</evidence>